<dbReference type="OrthoDB" id="7218943at2"/>
<dbReference type="Proteomes" id="UP000433652">
    <property type="component" value="Unassembled WGS sequence"/>
</dbReference>
<keyword evidence="1" id="KW-0732">Signal</keyword>
<evidence type="ECO:0000313" key="2">
    <source>
        <dbReference type="EMBL" id="MXO61249.1"/>
    </source>
</evidence>
<keyword evidence="3" id="KW-1185">Reference proteome</keyword>
<evidence type="ECO:0000256" key="1">
    <source>
        <dbReference type="SAM" id="SignalP"/>
    </source>
</evidence>
<reference evidence="2 3" key="1">
    <citation type="submission" date="2019-12" db="EMBL/GenBank/DDBJ databases">
        <title>Genomic-based taxomic classification of the family Erythrobacteraceae.</title>
        <authorList>
            <person name="Xu L."/>
        </authorList>
    </citation>
    <scope>NUCLEOTIDE SEQUENCE [LARGE SCALE GENOMIC DNA]</scope>
    <source>
        <strain evidence="2 3">MCCC 1K01500</strain>
    </source>
</reference>
<feature type="signal peptide" evidence="1">
    <location>
        <begin position="1"/>
        <end position="21"/>
    </location>
</feature>
<protein>
    <submittedName>
        <fullName evidence="2">Uncharacterized protein</fullName>
    </submittedName>
</protein>
<accession>A0A6I4T0X6</accession>
<dbReference type="RefSeq" id="WP_159798137.1">
    <property type="nucleotide sequence ID" value="NZ_WTYM01000059.1"/>
</dbReference>
<proteinExistence type="predicted"/>
<gene>
    <name evidence="2" type="ORF">GRI89_17020</name>
</gene>
<comment type="caution">
    <text evidence="2">The sequence shown here is derived from an EMBL/GenBank/DDBJ whole genome shotgun (WGS) entry which is preliminary data.</text>
</comment>
<dbReference type="AlphaFoldDB" id="A0A6I4T0X6"/>
<evidence type="ECO:0000313" key="3">
    <source>
        <dbReference type="Proteomes" id="UP000433652"/>
    </source>
</evidence>
<name>A0A6I4T0X6_9SPHN</name>
<sequence length="305" mass="33082">MTTVLPRLALPFVLFAGAPLAAQDEAASEKSGETWGGTEIVVTGRNPNEVDAREVTRQARSITRETNLRHEPVALFAEPACPGVAGLQVRFAETVVARFRLVAEELDIPLAPEGTCRPNIIISFSKDPRAGLEALNKKTGVLSYNLSAAERRELTEKDEPVKVYSLVEDVMRNGQVIPRRQNLTQIPVGTQEGGQSLISNGIRRNITSVTVVFDSDFIGGKSLRQLADYAVMRVFARTKDAKGSNAPDSILSLFGTDPDVVPPSGLTDFDRAYLTSLYEGSPYGDGLNSVQRVAQVLKRQLGGDE</sequence>
<dbReference type="EMBL" id="WTYM01000059">
    <property type="protein sequence ID" value="MXO61249.1"/>
    <property type="molecule type" value="Genomic_DNA"/>
</dbReference>
<feature type="chain" id="PRO_5026135131" evidence="1">
    <location>
        <begin position="22"/>
        <end position="305"/>
    </location>
</feature>
<organism evidence="2 3">
    <name type="scientific">Croceibacterium salegens</name>
    <dbReference type="NCBI Taxonomy" id="1737568"/>
    <lineage>
        <taxon>Bacteria</taxon>
        <taxon>Pseudomonadati</taxon>
        <taxon>Pseudomonadota</taxon>
        <taxon>Alphaproteobacteria</taxon>
        <taxon>Sphingomonadales</taxon>
        <taxon>Erythrobacteraceae</taxon>
        <taxon>Croceibacterium</taxon>
    </lineage>
</organism>